<dbReference type="InterPro" id="IPR001073">
    <property type="entry name" value="C1q_dom"/>
</dbReference>
<dbReference type="InterPro" id="IPR050822">
    <property type="entry name" value="Cerebellin_Synaptic_Org"/>
</dbReference>
<keyword evidence="7" id="KW-1185">Reference proteome</keyword>
<comment type="caution">
    <text evidence="6">The sequence shown here is derived from an EMBL/GenBank/DDBJ whole genome shotgun (WGS) entry which is preliminary data.</text>
</comment>
<dbReference type="SMART" id="SM00110">
    <property type="entry name" value="C1Q"/>
    <property type="match status" value="1"/>
</dbReference>
<evidence type="ECO:0000256" key="3">
    <source>
        <dbReference type="ARBA" id="ARBA00022729"/>
    </source>
</evidence>
<proteinExistence type="predicted"/>
<name>A0ABD0KL91_9CAEN</name>
<evidence type="ECO:0000256" key="1">
    <source>
        <dbReference type="ARBA" id="ARBA00004613"/>
    </source>
</evidence>
<evidence type="ECO:0000256" key="2">
    <source>
        <dbReference type="ARBA" id="ARBA00022525"/>
    </source>
</evidence>
<evidence type="ECO:0000313" key="7">
    <source>
        <dbReference type="Proteomes" id="UP001519460"/>
    </source>
</evidence>
<sequence>MQPYKRSDSFSFSTPLEKTGEGRPGYMTFQNGAEEIGSHLSVGSVLGAGDICLVNRLGKPSEGSSSKLLKGKRAKVMSLAAVATFGRSSPCGMWYTPSVNQATSATDLTPLVTALVADTANFNTSLVSLEKEALLGQDALTNHSQILDMLQKEQSSVKDAVKDLEASGANLTNTIFDLVSSDAGLSDRVAQVEASVVHETANISNAVADLQTQMAHDKASRRVAFHAGIMTDAIFQKGDDIIFDDDVTNIGRAYDANTGKFTAPLGGLYFFIATASTTTAGEQANMHMVHGSTTVAQCFIGFNTFYEMGSCHATLHLNAGESVWMKSSGSGSFFVLTTSFNGFLIAED</sequence>
<dbReference type="EMBL" id="JACVVK020000156">
    <property type="protein sequence ID" value="KAK7488003.1"/>
    <property type="molecule type" value="Genomic_DNA"/>
</dbReference>
<dbReference type="Pfam" id="PF00386">
    <property type="entry name" value="C1q"/>
    <property type="match status" value="1"/>
</dbReference>
<feature type="domain" description="C1q" evidence="5">
    <location>
        <begin position="218"/>
        <end position="348"/>
    </location>
</feature>
<organism evidence="6 7">
    <name type="scientific">Batillaria attramentaria</name>
    <dbReference type="NCBI Taxonomy" id="370345"/>
    <lineage>
        <taxon>Eukaryota</taxon>
        <taxon>Metazoa</taxon>
        <taxon>Spiralia</taxon>
        <taxon>Lophotrochozoa</taxon>
        <taxon>Mollusca</taxon>
        <taxon>Gastropoda</taxon>
        <taxon>Caenogastropoda</taxon>
        <taxon>Sorbeoconcha</taxon>
        <taxon>Cerithioidea</taxon>
        <taxon>Batillariidae</taxon>
        <taxon>Batillaria</taxon>
    </lineage>
</organism>
<dbReference type="GO" id="GO:0005576">
    <property type="term" value="C:extracellular region"/>
    <property type="evidence" value="ECO:0007669"/>
    <property type="project" value="UniProtKB-SubCell"/>
</dbReference>
<reference evidence="6 7" key="1">
    <citation type="journal article" date="2023" name="Sci. Data">
        <title>Genome assembly of the Korean intertidal mud-creeper Batillaria attramentaria.</title>
        <authorList>
            <person name="Patra A.K."/>
            <person name="Ho P.T."/>
            <person name="Jun S."/>
            <person name="Lee S.J."/>
            <person name="Kim Y."/>
            <person name="Won Y.J."/>
        </authorList>
    </citation>
    <scope>NUCLEOTIDE SEQUENCE [LARGE SCALE GENOMIC DNA]</scope>
    <source>
        <strain evidence="6">Wonlab-2016</strain>
    </source>
</reference>
<dbReference type="SUPFAM" id="SSF49842">
    <property type="entry name" value="TNF-like"/>
    <property type="match status" value="1"/>
</dbReference>
<gene>
    <name evidence="6" type="ORF">BaRGS_00020748</name>
</gene>
<accession>A0ABD0KL91</accession>
<keyword evidence="3" id="KW-0732">Signal</keyword>
<evidence type="ECO:0000313" key="6">
    <source>
        <dbReference type="EMBL" id="KAK7488003.1"/>
    </source>
</evidence>
<dbReference type="Gene3D" id="2.60.120.40">
    <property type="match status" value="1"/>
</dbReference>
<protein>
    <recommendedName>
        <fullName evidence="5">C1q domain-containing protein</fullName>
    </recommendedName>
</protein>
<dbReference type="Proteomes" id="UP001519460">
    <property type="component" value="Unassembled WGS sequence"/>
</dbReference>
<evidence type="ECO:0000259" key="5">
    <source>
        <dbReference type="PROSITE" id="PS50871"/>
    </source>
</evidence>
<dbReference type="PRINTS" id="PR00007">
    <property type="entry name" value="COMPLEMNTC1Q"/>
</dbReference>
<comment type="subcellular location">
    <subcellularLocation>
        <location evidence="1">Secreted</location>
    </subcellularLocation>
</comment>
<dbReference type="AlphaFoldDB" id="A0ABD0KL91"/>
<dbReference type="PANTHER" id="PTHR22923:SF116">
    <property type="entry name" value="C1Q DOMAIN-CONTAINING PROTEIN"/>
    <property type="match status" value="1"/>
</dbReference>
<dbReference type="PROSITE" id="PS50871">
    <property type="entry name" value="C1Q"/>
    <property type="match status" value="1"/>
</dbReference>
<keyword evidence="2" id="KW-0964">Secreted</keyword>
<feature type="region of interest" description="Disordered" evidence="4">
    <location>
        <begin position="1"/>
        <end position="24"/>
    </location>
</feature>
<evidence type="ECO:0000256" key="4">
    <source>
        <dbReference type="SAM" id="MobiDB-lite"/>
    </source>
</evidence>
<dbReference type="InterPro" id="IPR008983">
    <property type="entry name" value="Tumour_necrosis_fac-like_dom"/>
</dbReference>
<dbReference type="PANTHER" id="PTHR22923">
    <property type="entry name" value="CEREBELLIN-RELATED"/>
    <property type="match status" value="1"/>
</dbReference>